<dbReference type="eggNOG" id="KOG1577">
    <property type="taxonomic scope" value="Eukaryota"/>
</dbReference>
<dbReference type="AlphaFoldDB" id="B8BUJ4"/>
<dbReference type="STRING" id="35128.B8BUJ4"/>
<dbReference type="OMA" id="HYPCTFK"/>
<feature type="non-terminal residue" evidence="5">
    <location>
        <position position="1"/>
    </location>
</feature>
<reference evidence="5 6" key="2">
    <citation type="journal article" date="2008" name="Nature">
        <title>The Phaeodactylum genome reveals the evolutionary history of diatom genomes.</title>
        <authorList>
            <person name="Bowler C."/>
            <person name="Allen A.E."/>
            <person name="Badger J.H."/>
            <person name="Grimwood J."/>
            <person name="Jabbari K."/>
            <person name="Kuo A."/>
            <person name="Maheswari U."/>
            <person name="Martens C."/>
            <person name="Maumus F."/>
            <person name="Otillar R.P."/>
            <person name="Rayko E."/>
            <person name="Salamov A."/>
            <person name="Vandepoele K."/>
            <person name="Beszteri B."/>
            <person name="Gruber A."/>
            <person name="Heijde M."/>
            <person name="Katinka M."/>
            <person name="Mock T."/>
            <person name="Valentin K."/>
            <person name="Verret F."/>
            <person name="Berges J.A."/>
            <person name="Brownlee C."/>
            <person name="Cadoret J.P."/>
            <person name="Chiovitti A."/>
            <person name="Choi C.J."/>
            <person name="Coesel S."/>
            <person name="De Martino A."/>
            <person name="Detter J.C."/>
            <person name="Durkin C."/>
            <person name="Falciatore A."/>
            <person name="Fournet J."/>
            <person name="Haruta M."/>
            <person name="Huysman M.J."/>
            <person name="Jenkins B.D."/>
            <person name="Jiroutova K."/>
            <person name="Jorgensen R.E."/>
            <person name="Joubert Y."/>
            <person name="Kaplan A."/>
            <person name="Kroger N."/>
            <person name="Kroth P.G."/>
            <person name="La Roche J."/>
            <person name="Lindquist E."/>
            <person name="Lommer M."/>
            <person name="Martin-Jezequel V."/>
            <person name="Lopez P.J."/>
            <person name="Lucas S."/>
            <person name="Mangogna M."/>
            <person name="McGinnis K."/>
            <person name="Medlin L.K."/>
            <person name="Montsant A."/>
            <person name="Oudot-Le Secq M.P."/>
            <person name="Napoli C."/>
            <person name="Obornik M."/>
            <person name="Parker M.S."/>
            <person name="Petit J.L."/>
            <person name="Porcel B.M."/>
            <person name="Poulsen N."/>
            <person name="Robison M."/>
            <person name="Rychlewski L."/>
            <person name="Rynearson T.A."/>
            <person name="Schmutz J."/>
            <person name="Shapiro H."/>
            <person name="Siaut M."/>
            <person name="Stanley M."/>
            <person name="Sussman M.R."/>
            <person name="Taylor A.R."/>
            <person name="Vardi A."/>
            <person name="von Dassow P."/>
            <person name="Vyverman W."/>
            <person name="Willis A."/>
            <person name="Wyrwicz L.S."/>
            <person name="Rokhsar D.S."/>
            <person name="Weissenbach J."/>
            <person name="Armbrust E.V."/>
            <person name="Green B.R."/>
            <person name="Van de Peer Y."/>
            <person name="Grigoriev I.V."/>
        </authorList>
    </citation>
    <scope>NUCLEOTIDE SEQUENCE [LARGE SCALE GENOMIC DNA]</scope>
    <source>
        <strain evidence="5 6">CCMP1335</strain>
    </source>
</reference>
<protein>
    <recommendedName>
        <fullName evidence="4">NADP-dependent oxidoreductase domain-containing protein</fullName>
    </recommendedName>
</protein>
<feature type="domain" description="NADP-dependent oxidoreductase" evidence="4">
    <location>
        <begin position="27"/>
        <end position="259"/>
    </location>
</feature>
<dbReference type="GeneID" id="7444662"/>
<evidence type="ECO:0000256" key="2">
    <source>
        <dbReference type="PIRSR" id="PIRSR000097-2"/>
    </source>
</evidence>
<dbReference type="PaxDb" id="35128-Thaps261394"/>
<dbReference type="PRINTS" id="PR00069">
    <property type="entry name" value="ALDKETRDTASE"/>
</dbReference>
<feature type="binding site" evidence="2">
    <location>
        <position position="114"/>
    </location>
    <ligand>
        <name>substrate</name>
    </ligand>
</feature>
<reference evidence="5 6" key="1">
    <citation type="journal article" date="2004" name="Science">
        <title>The genome of the diatom Thalassiosira pseudonana: ecology, evolution, and metabolism.</title>
        <authorList>
            <person name="Armbrust E.V."/>
            <person name="Berges J.A."/>
            <person name="Bowler C."/>
            <person name="Green B.R."/>
            <person name="Martinez D."/>
            <person name="Putnam N.H."/>
            <person name="Zhou S."/>
            <person name="Allen A.E."/>
            <person name="Apt K.E."/>
            <person name="Bechner M."/>
            <person name="Brzezinski M.A."/>
            <person name="Chaal B.K."/>
            <person name="Chiovitti A."/>
            <person name="Davis A.K."/>
            <person name="Demarest M.S."/>
            <person name="Detter J.C."/>
            <person name="Glavina T."/>
            <person name="Goodstein D."/>
            <person name="Hadi M.Z."/>
            <person name="Hellsten U."/>
            <person name="Hildebrand M."/>
            <person name="Jenkins B.D."/>
            <person name="Jurka J."/>
            <person name="Kapitonov V.V."/>
            <person name="Kroger N."/>
            <person name="Lau W.W."/>
            <person name="Lane T.W."/>
            <person name="Larimer F.W."/>
            <person name="Lippmeier J.C."/>
            <person name="Lucas S."/>
            <person name="Medina M."/>
            <person name="Montsant A."/>
            <person name="Obornik M."/>
            <person name="Parker M.S."/>
            <person name="Palenik B."/>
            <person name="Pazour G.J."/>
            <person name="Richardson P.M."/>
            <person name="Rynearson T.A."/>
            <person name="Saito M.A."/>
            <person name="Schwartz D.C."/>
            <person name="Thamatrakoln K."/>
            <person name="Valentin K."/>
            <person name="Vardi A."/>
            <person name="Wilkerson F.P."/>
            <person name="Rokhsar D.S."/>
        </authorList>
    </citation>
    <scope>NUCLEOTIDE SEQUENCE [LARGE SCALE GENOMIC DNA]</scope>
    <source>
        <strain evidence="5 6">CCMP1335</strain>
    </source>
</reference>
<dbReference type="KEGG" id="tps:THAPSDRAFT_261394"/>
<feature type="active site" description="Proton donor" evidence="1">
    <location>
        <position position="48"/>
    </location>
</feature>
<dbReference type="PANTHER" id="PTHR43827:SF8">
    <property type="entry name" value="ALDO_KETO REDUCTASE FAMILY PROTEIN"/>
    <property type="match status" value="1"/>
</dbReference>
<evidence type="ECO:0000259" key="4">
    <source>
        <dbReference type="Pfam" id="PF00248"/>
    </source>
</evidence>
<dbReference type="GO" id="GO:0005829">
    <property type="term" value="C:cytosol"/>
    <property type="evidence" value="ECO:0000318"/>
    <property type="project" value="GO_Central"/>
</dbReference>
<dbReference type="RefSeq" id="XP_002287855.1">
    <property type="nucleotide sequence ID" value="XM_002287819.1"/>
</dbReference>
<gene>
    <name evidence="5" type="ORF">THAPSDRAFT_261394</name>
</gene>
<dbReference type="Proteomes" id="UP000001449">
    <property type="component" value="Chromosome 2"/>
</dbReference>
<evidence type="ECO:0000256" key="3">
    <source>
        <dbReference type="PIRSR" id="PIRSR000097-3"/>
    </source>
</evidence>
<dbReference type="SUPFAM" id="SSF51430">
    <property type="entry name" value="NAD(P)-linked oxidoreductase"/>
    <property type="match status" value="1"/>
</dbReference>
<dbReference type="InterPro" id="IPR020471">
    <property type="entry name" value="AKR"/>
</dbReference>
<accession>B8BUJ4</accession>
<dbReference type="InParanoid" id="B8BUJ4"/>
<dbReference type="InterPro" id="IPR036812">
    <property type="entry name" value="NAD(P)_OxRdtase_dom_sf"/>
</dbReference>
<dbReference type="PIRSF" id="PIRSF000097">
    <property type="entry name" value="AKR"/>
    <property type="match status" value="1"/>
</dbReference>
<dbReference type="CDD" id="cd19071">
    <property type="entry name" value="AKR_AKR1-5-like"/>
    <property type="match status" value="1"/>
</dbReference>
<dbReference type="InterPro" id="IPR023210">
    <property type="entry name" value="NADP_OxRdtase_dom"/>
</dbReference>
<sequence>PTFTLSNNITIPLIGLGSASGVRYSNVQSAIDVGYKFVDTAQSSSWGYHEAEVGKAIKDAKRRWEDWHSGESNGYVFVQTKIHPQDLGYGATKKAIQLSLERMEVTSLDSVLIHKPRYSWVALEEAVHDGTVRSIGICDVDNSLLDQLLTKRIGPTIIQNWFDPFHQDKELRLLYQAYSTLGTQWMMRGYTNNPVLNNPILKSLAKKYSVSVPQVVIQWATRQGVMVLPASRNRSHQESNLDISGFRLSDAEMQSIDALD</sequence>
<organism evidence="5 6">
    <name type="scientific">Thalassiosira pseudonana</name>
    <name type="common">Marine diatom</name>
    <name type="synonym">Cyclotella nana</name>
    <dbReference type="NCBI Taxonomy" id="35128"/>
    <lineage>
        <taxon>Eukaryota</taxon>
        <taxon>Sar</taxon>
        <taxon>Stramenopiles</taxon>
        <taxon>Ochrophyta</taxon>
        <taxon>Bacillariophyta</taxon>
        <taxon>Coscinodiscophyceae</taxon>
        <taxon>Thalassiosirophycidae</taxon>
        <taxon>Thalassiosirales</taxon>
        <taxon>Thalassiosiraceae</taxon>
        <taxon>Thalassiosira</taxon>
    </lineage>
</organism>
<feature type="site" description="Lowers pKa of active site Tyr" evidence="3">
    <location>
        <position position="81"/>
    </location>
</feature>
<dbReference type="GO" id="GO:0004032">
    <property type="term" value="F:aldose reductase (NADPH) activity"/>
    <property type="evidence" value="ECO:0000318"/>
    <property type="project" value="GO_Central"/>
</dbReference>
<dbReference type="HOGENOM" id="CLU_023205_0_1_1"/>
<evidence type="ECO:0000313" key="5">
    <source>
        <dbReference type="EMBL" id="EED95298.1"/>
    </source>
</evidence>
<feature type="non-terminal residue" evidence="5">
    <location>
        <position position="260"/>
    </location>
</feature>
<evidence type="ECO:0000256" key="1">
    <source>
        <dbReference type="PIRSR" id="PIRSR000097-1"/>
    </source>
</evidence>
<dbReference type="Gene3D" id="3.20.20.100">
    <property type="entry name" value="NADP-dependent oxidoreductase domain"/>
    <property type="match status" value="1"/>
</dbReference>
<dbReference type="EMBL" id="CM000639">
    <property type="protein sequence ID" value="EED95298.1"/>
    <property type="molecule type" value="Genomic_DNA"/>
</dbReference>
<keyword evidence="6" id="KW-1185">Reference proteome</keyword>
<dbReference type="Pfam" id="PF00248">
    <property type="entry name" value="Aldo_ket_red"/>
    <property type="match status" value="1"/>
</dbReference>
<evidence type="ECO:0000313" key="6">
    <source>
        <dbReference type="Proteomes" id="UP000001449"/>
    </source>
</evidence>
<name>B8BUJ4_THAPS</name>
<proteinExistence type="predicted"/>
<dbReference type="PANTHER" id="PTHR43827">
    <property type="entry name" value="2,5-DIKETO-D-GLUCONIC ACID REDUCTASE"/>
    <property type="match status" value="1"/>
</dbReference>